<evidence type="ECO:0000313" key="2">
    <source>
        <dbReference type="EMBL" id="RYP85027.1"/>
    </source>
</evidence>
<reference evidence="2 3" key="1">
    <citation type="submission" date="2019-01" db="EMBL/GenBank/DDBJ databases">
        <title>Nocardioides guangzhouensis sp. nov., an actinobacterium isolated from soil.</title>
        <authorList>
            <person name="Fu Y."/>
            <person name="Cai Y."/>
            <person name="Lin Z."/>
            <person name="Chen P."/>
        </authorList>
    </citation>
    <scope>NUCLEOTIDE SEQUENCE [LARGE SCALE GENOMIC DNA]</scope>
    <source>
        <strain evidence="2 3">130</strain>
    </source>
</reference>
<gene>
    <name evidence="2" type="ORF">EKO23_13640</name>
</gene>
<keyword evidence="3" id="KW-1185">Reference proteome</keyword>
<sequence length="220" mass="23300">MSAALLESAYAAFEEAVASVDEEASWEPTGCSGWAVRDLVFHVLCDAQRALVALHTPAPYDARPDRDAVTYWEGWGSDTEGDANGRRWTRVSGAMFRDWTRLAALHGETSAAARDAVRRSDPGALVATQGHVLTVGDLASTLAVEATVHHLDLVAHLDGRPGPEAGALAEVRRVVEALAGPFPADLDDVRVALIATGRAAPDDAERTALAEVLPNLPAFS</sequence>
<dbReference type="OrthoDB" id="3781681at2"/>
<dbReference type="GO" id="GO:0046872">
    <property type="term" value="F:metal ion binding"/>
    <property type="evidence" value="ECO:0007669"/>
    <property type="project" value="InterPro"/>
</dbReference>
<dbReference type="AlphaFoldDB" id="A0A4Q4ZAR0"/>
<dbReference type="Gene3D" id="1.20.120.450">
    <property type="entry name" value="dinb family like domain"/>
    <property type="match status" value="1"/>
</dbReference>
<dbReference type="InterPro" id="IPR034660">
    <property type="entry name" value="DinB/YfiT-like"/>
</dbReference>
<dbReference type="EMBL" id="SDKM01000019">
    <property type="protein sequence ID" value="RYP85027.1"/>
    <property type="molecule type" value="Genomic_DNA"/>
</dbReference>
<name>A0A4Q4ZAR0_9ACTN</name>
<dbReference type="InterPro" id="IPR024344">
    <property type="entry name" value="MDMPI_metal-binding"/>
</dbReference>
<feature type="domain" description="Mycothiol-dependent maleylpyruvate isomerase metal-binding" evidence="1">
    <location>
        <begin position="8"/>
        <end position="153"/>
    </location>
</feature>
<dbReference type="Proteomes" id="UP000295198">
    <property type="component" value="Unassembled WGS sequence"/>
</dbReference>
<organism evidence="2 3">
    <name type="scientific">Nocardioides guangzhouensis</name>
    <dbReference type="NCBI Taxonomy" id="2497878"/>
    <lineage>
        <taxon>Bacteria</taxon>
        <taxon>Bacillati</taxon>
        <taxon>Actinomycetota</taxon>
        <taxon>Actinomycetes</taxon>
        <taxon>Propionibacteriales</taxon>
        <taxon>Nocardioidaceae</taxon>
        <taxon>Nocardioides</taxon>
    </lineage>
</organism>
<proteinExistence type="predicted"/>
<protein>
    <recommendedName>
        <fullName evidence="1">Mycothiol-dependent maleylpyruvate isomerase metal-binding domain-containing protein</fullName>
    </recommendedName>
</protein>
<accession>A0A4Q4ZAR0</accession>
<comment type="caution">
    <text evidence="2">The sequence shown here is derived from an EMBL/GenBank/DDBJ whole genome shotgun (WGS) entry which is preliminary data.</text>
</comment>
<dbReference type="RefSeq" id="WP_134718188.1">
    <property type="nucleotide sequence ID" value="NZ_SDKM01000019.1"/>
</dbReference>
<evidence type="ECO:0000313" key="3">
    <source>
        <dbReference type="Proteomes" id="UP000295198"/>
    </source>
</evidence>
<dbReference type="SUPFAM" id="SSF109854">
    <property type="entry name" value="DinB/YfiT-like putative metalloenzymes"/>
    <property type="match status" value="1"/>
</dbReference>
<dbReference type="Pfam" id="PF11716">
    <property type="entry name" value="MDMPI_N"/>
    <property type="match status" value="1"/>
</dbReference>
<evidence type="ECO:0000259" key="1">
    <source>
        <dbReference type="Pfam" id="PF11716"/>
    </source>
</evidence>